<gene>
    <name evidence="1" type="ORF">LIP50_08465</name>
</gene>
<evidence type="ECO:0000313" key="2">
    <source>
        <dbReference type="Proteomes" id="UP001299409"/>
    </source>
</evidence>
<accession>A0ABS8CXR1</accession>
<keyword evidence="2" id="KW-1185">Reference proteome</keyword>
<comment type="caution">
    <text evidence="1">The sequence shown here is derived from an EMBL/GenBank/DDBJ whole genome shotgun (WGS) entry which is preliminary data.</text>
</comment>
<evidence type="ECO:0000313" key="1">
    <source>
        <dbReference type="EMBL" id="MCB5446231.1"/>
    </source>
</evidence>
<sequence length="192" mass="23191">MKTFLMMFNNAMELIVLGLYEKKQIDKNLNYRYSPLLKKGLDKFALINLAYFENKDILPTNENELIEIMNKPIINLIEKLPYEYKELIKNKSEWDLNSEFISTTMDCNYYIEEDLNDLIFGNRKFRKSINNIKNPEFELECQKFFDLIIQKTQEEYIEIRNFLEQRNHTYLTNSMLLDDEDIRTLIEIIKIL</sequence>
<dbReference type="EMBL" id="JAJBMB010000007">
    <property type="protein sequence ID" value="MCB5446231.1"/>
    <property type="molecule type" value="Genomic_DNA"/>
</dbReference>
<reference evidence="1 2" key="1">
    <citation type="submission" date="2021-10" db="EMBL/GenBank/DDBJ databases">
        <title>Collection of gut derived symbiotic bacterial strains cultured from healthy donors.</title>
        <authorList>
            <person name="Lin H."/>
            <person name="Littmann E."/>
            <person name="Claire K."/>
            <person name="Pamer E."/>
        </authorList>
    </citation>
    <scope>NUCLEOTIDE SEQUENCE [LARGE SCALE GENOMIC DNA]</scope>
    <source>
        <strain evidence="1 2">MSK.17.68</strain>
    </source>
</reference>
<name>A0ABS8CXR1_9FIRM</name>
<dbReference type="Proteomes" id="UP001299409">
    <property type="component" value="Unassembled WGS sequence"/>
</dbReference>
<organism evidence="1 2">
    <name type="scientific">Intestinibacter bartlettii</name>
    <dbReference type="NCBI Taxonomy" id="261299"/>
    <lineage>
        <taxon>Bacteria</taxon>
        <taxon>Bacillati</taxon>
        <taxon>Bacillota</taxon>
        <taxon>Clostridia</taxon>
        <taxon>Peptostreptococcales</taxon>
        <taxon>Peptostreptococcaceae</taxon>
        <taxon>Intestinibacter</taxon>
    </lineage>
</organism>
<protein>
    <submittedName>
        <fullName evidence="1">Uncharacterized protein</fullName>
    </submittedName>
</protein>
<proteinExistence type="predicted"/>
<dbReference type="RefSeq" id="WP_226924230.1">
    <property type="nucleotide sequence ID" value="NZ_BAABXU010000001.1"/>
</dbReference>